<keyword evidence="5 8" id="KW-0812">Transmembrane</keyword>
<dbReference type="GO" id="GO:0015556">
    <property type="term" value="F:C4-dicarboxylate transmembrane transporter activity"/>
    <property type="evidence" value="ECO:0007669"/>
    <property type="project" value="InterPro"/>
</dbReference>
<gene>
    <name evidence="9" type="ORF">HMPREF9465_02095</name>
</gene>
<reference evidence="9 10" key="1">
    <citation type="submission" date="2012-05" db="EMBL/GenBank/DDBJ databases">
        <title>The Genome Sequence of Sutterella wadsworthensis 2_1_59BFAA.</title>
        <authorList>
            <consortium name="The Broad Institute Genome Sequencing Platform"/>
            <person name="Earl A."/>
            <person name="Ward D."/>
            <person name="Feldgarden M."/>
            <person name="Gevers D."/>
            <person name="Daigneault M."/>
            <person name="Strauss J."/>
            <person name="Allen-Vercoe E."/>
            <person name="Walker B."/>
            <person name="Young S.K."/>
            <person name="Zeng Q."/>
            <person name="Gargeya S."/>
            <person name="Fitzgerald M."/>
            <person name="Haas B."/>
            <person name="Abouelleil A."/>
            <person name="Alvarado L."/>
            <person name="Arachchi H.M."/>
            <person name="Berlin A.M."/>
            <person name="Chapman S.B."/>
            <person name="Goldberg J."/>
            <person name="Griggs A."/>
            <person name="Gujja S."/>
            <person name="Hansen M."/>
            <person name="Howarth C."/>
            <person name="Imamovic A."/>
            <person name="Larimer J."/>
            <person name="McCowen C."/>
            <person name="Montmayeur A."/>
            <person name="Murphy C."/>
            <person name="Neiman D."/>
            <person name="Pearson M."/>
            <person name="Priest M."/>
            <person name="Roberts A."/>
            <person name="Saif S."/>
            <person name="Shea T."/>
            <person name="Sisk P."/>
            <person name="Sykes S."/>
            <person name="Wortman J."/>
            <person name="Nusbaum C."/>
            <person name="Birren B."/>
        </authorList>
    </citation>
    <scope>NUCLEOTIDE SEQUENCE [LARGE SCALE GENOMIC DNA]</scope>
    <source>
        <strain evidence="9 10">2_1_59BFAA</strain>
    </source>
</reference>
<keyword evidence="7 8" id="KW-0472">Membrane</keyword>
<keyword evidence="4" id="KW-1003">Cell membrane</keyword>
<evidence type="ECO:0000313" key="10">
    <source>
        <dbReference type="Proteomes" id="UP000005835"/>
    </source>
</evidence>
<dbReference type="InterPro" id="IPR018385">
    <property type="entry name" value="C4_dicarb_anaerob_car-like"/>
</dbReference>
<sequence length="420" mass="43489">MNITIGLALLVVCATVYALIKRYETRLVLLTAGLVMTLIAMDPMAAFKQFDKSMTNGSLIIAICSALGFAGVISLTGCDRHLVRLLTKPLGKLGIFLLPACILVGFVVATAIPSMAGMSAAVGPTLIPLLVRAGFRPAMAAAAVASCVMAGYFNPGVSHNPFIAKLAGMEVMEFVGGYANVTFMVCGCLVVLMTGVCVAYGDFKKGGFEDAAQTEEEHQDEKVNVLCALAPLVPVALLLGFSFYIPSVKISVATAMLIGMMYAMLVTRADPQKTISKFFDGMGKGYGSILGIIIAAGVFASGLRATGVIDLFVNYLTHANEVAKIGGSVGPYVFGVLTGSGDAAAFAFNEAVTPHAAEFGMKIDGLGYLAMIAAGLGRMSSPLAGGLILLSGIAGVSPIEVVKRTAPAAIITLGILYFLV</sequence>
<feature type="transmembrane region" description="Helical" evidence="8">
    <location>
        <begin position="28"/>
        <end position="47"/>
    </location>
</feature>
<evidence type="ECO:0000256" key="6">
    <source>
        <dbReference type="ARBA" id="ARBA00022989"/>
    </source>
</evidence>
<comment type="subcellular location">
    <subcellularLocation>
        <location evidence="1">Cell membrane</location>
        <topology evidence="1">Multi-pass membrane protein</topology>
    </subcellularLocation>
</comment>
<evidence type="ECO:0000256" key="8">
    <source>
        <dbReference type="SAM" id="Phobius"/>
    </source>
</evidence>
<evidence type="ECO:0000256" key="7">
    <source>
        <dbReference type="ARBA" id="ARBA00023136"/>
    </source>
</evidence>
<dbReference type="PATRIC" id="fig|742823.3.peg.2102"/>
<dbReference type="NCBIfam" id="TIGR00771">
    <property type="entry name" value="DcuC"/>
    <property type="match status" value="1"/>
</dbReference>
<dbReference type="OrthoDB" id="1675518at2"/>
<dbReference type="InterPro" id="IPR004669">
    <property type="entry name" value="C4_dicarb_anaerob_car"/>
</dbReference>
<comment type="caution">
    <text evidence="9">The sequence shown here is derived from an EMBL/GenBank/DDBJ whole genome shotgun (WGS) entry which is preliminary data.</text>
</comment>
<evidence type="ECO:0000256" key="3">
    <source>
        <dbReference type="ARBA" id="ARBA00022448"/>
    </source>
</evidence>
<dbReference type="PANTHER" id="PTHR42002">
    <property type="entry name" value="ANAEROBIC C4-DICARBOXYLATE TRANSPORTER DCUC-RELATED"/>
    <property type="match status" value="1"/>
</dbReference>
<feature type="transmembrane region" description="Helical" evidence="8">
    <location>
        <begin position="288"/>
        <end position="309"/>
    </location>
</feature>
<keyword evidence="6 8" id="KW-1133">Transmembrane helix</keyword>
<dbReference type="NCBIfam" id="NF037994">
    <property type="entry name" value="DcuC_1"/>
    <property type="match status" value="1"/>
</dbReference>
<dbReference type="Proteomes" id="UP000005835">
    <property type="component" value="Unassembled WGS sequence"/>
</dbReference>
<organism evidence="9 10">
    <name type="scientific">Sutterella wadsworthensis 2_1_59BFAA</name>
    <dbReference type="NCBI Taxonomy" id="742823"/>
    <lineage>
        <taxon>Bacteria</taxon>
        <taxon>Pseudomonadati</taxon>
        <taxon>Pseudomonadota</taxon>
        <taxon>Betaproteobacteria</taxon>
        <taxon>Burkholderiales</taxon>
        <taxon>Sutterellaceae</taxon>
        <taxon>Sutterella</taxon>
    </lineage>
</organism>
<dbReference type="AlphaFoldDB" id="K1KF05"/>
<keyword evidence="10" id="KW-1185">Reference proteome</keyword>
<evidence type="ECO:0000256" key="2">
    <source>
        <dbReference type="ARBA" id="ARBA00005275"/>
    </source>
</evidence>
<dbReference type="Pfam" id="PF03606">
    <property type="entry name" value="DcuC"/>
    <property type="match status" value="1"/>
</dbReference>
<evidence type="ECO:0000256" key="1">
    <source>
        <dbReference type="ARBA" id="ARBA00004651"/>
    </source>
</evidence>
<accession>K1KF05</accession>
<dbReference type="PANTHER" id="PTHR42002:SF2">
    <property type="entry name" value="ANAEROBIC C4-DICARBOXYLATE TRANSPORTER DCUC-RELATED"/>
    <property type="match status" value="1"/>
</dbReference>
<dbReference type="GO" id="GO:0005886">
    <property type="term" value="C:plasma membrane"/>
    <property type="evidence" value="ECO:0007669"/>
    <property type="project" value="UniProtKB-SubCell"/>
</dbReference>
<evidence type="ECO:0000256" key="5">
    <source>
        <dbReference type="ARBA" id="ARBA00022692"/>
    </source>
</evidence>
<evidence type="ECO:0000256" key="4">
    <source>
        <dbReference type="ARBA" id="ARBA00022475"/>
    </source>
</evidence>
<proteinExistence type="inferred from homology"/>
<keyword evidence="3" id="KW-0813">Transport</keyword>
<dbReference type="STRING" id="742823.HMPREF9465_02095"/>
<feature type="transmembrane region" description="Helical" evidence="8">
    <location>
        <begin position="134"/>
        <end position="153"/>
    </location>
</feature>
<comment type="similarity">
    <text evidence="2">Belongs to the DcuC/DcuD transporter (TC 2.A.61) family.</text>
</comment>
<feature type="transmembrane region" description="Helical" evidence="8">
    <location>
        <begin position="250"/>
        <end position="267"/>
    </location>
</feature>
<feature type="transmembrane region" description="Helical" evidence="8">
    <location>
        <begin position="178"/>
        <end position="203"/>
    </location>
</feature>
<feature type="transmembrane region" description="Helical" evidence="8">
    <location>
        <begin position="96"/>
        <end position="122"/>
    </location>
</feature>
<feature type="transmembrane region" description="Helical" evidence="8">
    <location>
        <begin position="59"/>
        <end position="76"/>
    </location>
</feature>
<dbReference type="RefSeq" id="WP_005436853.1">
    <property type="nucleotide sequence ID" value="NZ_JH815520.1"/>
</dbReference>
<dbReference type="EMBL" id="ADMG01000047">
    <property type="protein sequence ID" value="EKB30269.1"/>
    <property type="molecule type" value="Genomic_DNA"/>
</dbReference>
<protein>
    <submittedName>
        <fullName evidence="9">Anaerobic C4-dicarboxylate uptake C (DcuC) family transporter</fullName>
    </submittedName>
</protein>
<evidence type="ECO:0000313" key="9">
    <source>
        <dbReference type="EMBL" id="EKB30269.1"/>
    </source>
</evidence>
<dbReference type="HOGENOM" id="CLU_030262_1_0_4"/>
<name>K1KF05_9BURK</name>
<dbReference type="eggNOG" id="COG3069">
    <property type="taxonomic scope" value="Bacteria"/>
</dbReference>